<dbReference type="InterPro" id="IPR001394">
    <property type="entry name" value="Peptidase_C19_UCH"/>
</dbReference>
<evidence type="ECO:0000256" key="2">
    <source>
        <dbReference type="ARBA" id="ARBA00012759"/>
    </source>
</evidence>
<dbReference type="Gene3D" id="3.90.70.10">
    <property type="entry name" value="Cysteine proteinases"/>
    <property type="match status" value="1"/>
</dbReference>
<dbReference type="PANTHER" id="PTHR21646">
    <property type="entry name" value="UBIQUITIN CARBOXYL-TERMINAL HYDROLASE"/>
    <property type="match status" value="1"/>
</dbReference>
<dbReference type="EC" id="3.4.19.12" evidence="2"/>
<dbReference type="Proteomes" id="UP000683360">
    <property type="component" value="Unassembled WGS sequence"/>
</dbReference>
<reference evidence="5" key="1">
    <citation type="submission" date="2021-03" db="EMBL/GenBank/DDBJ databases">
        <authorList>
            <person name="Bekaert M."/>
        </authorList>
    </citation>
    <scope>NUCLEOTIDE SEQUENCE</scope>
</reference>
<proteinExistence type="predicted"/>
<sequence>MFVKVDFDYPDFDEAFINTPTPDRANQNQLNGTVTQSQLINDLSGQRPQFPRIDRSTKPKPLQSSVSTNLTNQTDVEKLNELKPRVTSLYPDTSSISSRKETGNEVQSLSRELEHEREELNRIRKEKEEEIAKYQLDKERNIKTRREAEQKARDEQARKIAEDKAKKEAEEKARADQARREAEEKLKLIQAAGKYTTKLKDEPTTSKRGLSRSNSSPNIAKMMEEEDKVTPLRPSIDRSSKPAQRESELGSHGEVADDFAVIVKNLWTGQYKCITPRDFKDCLRQFLKEEKMTGSSRWRCPRCKVDRDSVKKIDIWKLPRILLIGLNRFVYEGQWRQKISSFVDFPVQNLNLDSVVKSPTTTKSKYNLYGISSSAAFVLYYTSIDLLPPDFRKNF</sequence>
<evidence type="ECO:0000313" key="6">
    <source>
        <dbReference type="Proteomes" id="UP000683360"/>
    </source>
</evidence>
<dbReference type="OrthoDB" id="292964at2759"/>
<dbReference type="InterPro" id="IPR038765">
    <property type="entry name" value="Papain-like_cys_pep_sf"/>
</dbReference>
<feature type="region of interest" description="Disordered" evidence="3">
    <location>
        <begin position="142"/>
        <end position="181"/>
    </location>
</feature>
<dbReference type="PANTHER" id="PTHR21646:SF46">
    <property type="entry name" value="UBIQUITIN CARBOXYL-TERMINAL HYDROLASE"/>
    <property type="match status" value="1"/>
</dbReference>
<organism evidence="5 6">
    <name type="scientific">Mytilus edulis</name>
    <name type="common">Blue mussel</name>
    <dbReference type="NCBI Taxonomy" id="6550"/>
    <lineage>
        <taxon>Eukaryota</taxon>
        <taxon>Metazoa</taxon>
        <taxon>Spiralia</taxon>
        <taxon>Lophotrochozoa</taxon>
        <taxon>Mollusca</taxon>
        <taxon>Bivalvia</taxon>
        <taxon>Autobranchia</taxon>
        <taxon>Pteriomorphia</taxon>
        <taxon>Mytilida</taxon>
        <taxon>Mytiloidea</taxon>
        <taxon>Mytilidae</taxon>
        <taxon>Mytilinae</taxon>
        <taxon>Mytilus</taxon>
    </lineage>
</organism>
<dbReference type="GO" id="GO:0016579">
    <property type="term" value="P:protein deubiquitination"/>
    <property type="evidence" value="ECO:0007669"/>
    <property type="project" value="InterPro"/>
</dbReference>
<dbReference type="Pfam" id="PF00443">
    <property type="entry name" value="UCH"/>
    <property type="match status" value="1"/>
</dbReference>
<keyword evidence="5" id="KW-0378">Hydrolase</keyword>
<dbReference type="AlphaFoldDB" id="A0A8S3VBY6"/>
<evidence type="ECO:0000259" key="4">
    <source>
        <dbReference type="Pfam" id="PF00443"/>
    </source>
</evidence>
<evidence type="ECO:0000313" key="5">
    <source>
        <dbReference type="EMBL" id="CAG2252384.1"/>
    </source>
</evidence>
<feature type="domain" description="Peptidase C19 ubiquitin carboxyl-terminal hydrolase" evidence="4">
    <location>
        <begin position="78"/>
        <end position="373"/>
    </location>
</feature>
<dbReference type="EMBL" id="CAJPWZ010003118">
    <property type="protein sequence ID" value="CAG2252384.1"/>
    <property type="molecule type" value="Genomic_DNA"/>
</dbReference>
<evidence type="ECO:0000256" key="1">
    <source>
        <dbReference type="ARBA" id="ARBA00000707"/>
    </source>
</evidence>
<gene>
    <name evidence="5" type="ORF">MEDL_63976</name>
</gene>
<evidence type="ECO:0000256" key="3">
    <source>
        <dbReference type="SAM" id="MobiDB-lite"/>
    </source>
</evidence>
<dbReference type="InterPro" id="IPR050185">
    <property type="entry name" value="Ub_carboxyl-term_hydrolase"/>
</dbReference>
<dbReference type="SUPFAM" id="SSF54001">
    <property type="entry name" value="Cysteine proteinases"/>
    <property type="match status" value="1"/>
</dbReference>
<dbReference type="GO" id="GO:0004843">
    <property type="term" value="F:cysteine-type deubiquitinase activity"/>
    <property type="evidence" value="ECO:0007669"/>
    <property type="project" value="UniProtKB-EC"/>
</dbReference>
<feature type="compositionally biased region" description="Polar residues" evidence="3">
    <location>
        <begin position="206"/>
        <end position="218"/>
    </location>
</feature>
<feature type="region of interest" description="Disordered" evidence="3">
    <location>
        <begin position="39"/>
        <end position="67"/>
    </location>
</feature>
<keyword evidence="6" id="KW-1185">Reference proteome</keyword>
<feature type="compositionally biased region" description="Basic and acidic residues" evidence="3">
    <location>
        <begin position="235"/>
        <end position="251"/>
    </location>
</feature>
<protein>
    <recommendedName>
        <fullName evidence="2">ubiquitinyl hydrolase 1</fullName>
        <ecNumber evidence="2">3.4.19.12</ecNumber>
    </recommendedName>
</protein>
<feature type="region of interest" description="Disordered" evidence="3">
    <location>
        <begin position="89"/>
        <end position="119"/>
    </location>
</feature>
<feature type="region of interest" description="Disordered" evidence="3">
    <location>
        <begin position="194"/>
        <end position="251"/>
    </location>
</feature>
<comment type="catalytic activity">
    <reaction evidence="1">
        <text>Thiol-dependent hydrolysis of ester, thioester, amide, peptide and isopeptide bonds formed by the C-terminal Gly of ubiquitin (a 76-residue protein attached to proteins as an intracellular targeting signal).</text>
        <dbReference type="EC" id="3.4.19.12"/>
    </reaction>
</comment>
<comment type="caution">
    <text evidence="5">The sequence shown here is derived from an EMBL/GenBank/DDBJ whole genome shotgun (WGS) entry which is preliminary data.</text>
</comment>
<name>A0A8S3VBY6_MYTED</name>
<accession>A0A8S3VBY6</accession>